<accession>A0ACC2RU62</accession>
<comment type="caution">
    <text evidence="1">The sequence shown here is derived from an EMBL/GenBank/DDBJ whole genome shotgun (WGS) entry which is preliminary data.</text>
</comment>
<sequence length="79" mass="8306">MTENGGPATITIEDTVQDLKARQEKAHKAASEACFAASKANCNIPASPIWQAAPVAFAAHNTSPFFKPANPPGLTERVT</sequence>
<dbReference type="EMBL" id="QTSX02006503">
    <property type="protein sequence ID" value="KAJ9053625.1"/>
    <property type="molecule type" value="Genomic_DNA"/>
</dbReference>
<dbReference type="Proteomes" id="UP001165960">
    <property type="component" value="Unassembled WGS sequence"/>
</dbReference>
<keyword evidence="2" id="KW-1185">Reference proteome</keyword>
<evidence type="ECO:0000313" key="1">
    <source>
        <dbReference type="EMBL" id="KAJ9053625.1"/>
    </source>
</evidence>
<organism evidence="1 2">
    <name type="scientific">Entomophthora muscae</name>
    <dbReference type="NCBI Taxonomy" id="34485"/>
    <lineage>
        <taxon>Eukaryota</taxon>
        <taxon>Fungi</taxon>
        <taxon>Fungi incertae sedis</taxon>
        <taxon>Zoopagomycota</taxon>
        <taxon>Entomophthoromycotina</taxon>
        <taxon>Entomophthoromycetes</taxon>
        <taxon>Entomophthorales</taxon>
        <taxon>Entomophthoraceae</taxon>
        <taxon>Entomophthora</taxon>
    </lineage>
</organism>
<proteinExistence type="predicted"/>
<evidence type="ECO:0000313" key="2">
    <source>
        <dbReference type="Proteomes" id="UP001165960"/>
    </source>
</evidence>
<name>A0ACC2RU62_9FUNG</name>
<protein>
    <submittedName>
        <fullName evidence="1">Uncharacterized protein</fullName>
    </submittedName>
</protein>
<reference evidence="1" key="1">
    <citation type="submission" date="2022-04" db="EMBL/GenBank/DDBJ databases">
        <title>Genome of the entomopathogenic fungus Entomophthora muscae.</title>
        <authorList>
            <person name="Elya C."/>
            <person name="Lovett B.R."/>
            <person name="Lee E."/>
            <person name="Macias A.M."/>
            <person name="Hajek A.E."/>
            <person name="De Bivort B.L."/>
            <person name="Kasson M.T."/>
            <person name="De Fine Licht H.H."/>
            <person name="Stajich J.E."/>
        </authorList>
    </citation>
    <scope>NUCLEOTIDE SEQUENCE</scope>
    <source>
        <strain evidence="1">Berkeley</strain>
    </source>
</reference>
<gene>
    <name evidence="1" type="ORF">DSO57_1022531</name>
</gene>